<dbReference type="AlphaFoldDB" id="A0A1G1SV51"/>
<evidence type="ECO:0000256" key="4">
    <source>
        <dbReference type="PROSITE-ProRule" id="PRU00339"/>
    </source>
</evidence>
<dbReference type="PRINTS" id="PR00344">
    <property type="entry name" value="BCTRLSENSOR"/>
</dbReference>
<keyword evidence="3" id="KW-0597">Phosphoprotein</keyword>
<keyword evidence="8" id="KW-1185">Reference proteome</keyword>
<dbReference type="PANTHER" id="PTHR43065">
    <property type="entry name" value="SENSOR HISTIDINE KINASE"/>
    <property type="match status" value="1"/>
</dbReference>
<evidence type="ECO:0000256" key="3">
    <source>
        <dbReference type="ARBA" id="ARBA00022553"/>
    </source>
</evidence>
<dbReference type="EC" id="2.7.13.3" evidence="2"/>
<dbReference type="SMART" id="SM00388">
    <property type="entry name" value="HisKA"/>
    <property type="match status" value="1"/>
</dbReference>
<dbReference type="STRING" id="1908236.BEN48_17600"/>
<dbReference type="InterPro" id="IPR005467">
    <property type="entry name" value="His_kinase_dom"/>
</dbReference>
<dbReference type="Gene3D" id="3.30.565.10">
    <property type="entry name" value="Histidine kinase-like ATPase, C-terminal domain"/>
    <property type="match status" value="1"/>
</dbReference>
<name>A0A1G1SV51_9BACT</name>
<evidence type="ECO:0000256" key="1">
    <source>
        <dbReference type="ARBA" id="ARBA00000085"/>
    </source>
</evidence>
<organism evidence="7 8">
    <name type="scientific">Hymenobacter glacialis</name>
    <dbReference type="NCBI Taxonomy" id="1908236"/>
    <lineage>
        <taxon>Bacteria</taxon>
        <taxon>Pseudomonadati</taxon>
        <taxon>Bacteroidota</taxon>
        <taxon>Cytophagia</taxon>
        <taxon>Cytophagales</taxon>
        <taxon>Hymenobacteraceae</taxon>
        <taxon>Hymenobacter</taxon>
    </lineage>
</organism>
<protein>
    <recommendedName>
        <fullName evidence="2">histidine kinase</fullName>
        <ecNumber evidence="2">2.7.13.3</ecNumber>
    </recommendedName>
</protein>
<dbReference type="SMART" id="SM00387">
    <property type="entry name" value="HATPase_c"/>
    <property type="match status" value="1"/>
</dbReference>
<feature type="domain" description="Histidine kinase" evidence="6">
    <location>
        <begin position="411"/>
        <end position="654"/>
    </location>
</feature>
<evidence type="ECO:0000313" key="8">
    <source>
        <dbReference type="Proteomes" id="UP000177791"/>
    </source>
</evidence>
<keyword evidence="5" id="KW-0472">Membrane</keyword>
<dbReference type="InterPro" id="IPR036097">
    <property type="entry name" value="HisK_dim/P_sf"/>
</dbReference>
<proteinExistence type="predicted"/>
<dbReference type="InterPro" id="IPR003594">
    <property type="entry name" value="HATPase_dom"/>
</dbReference>
<dbReference type="SUPFAM" id="SSF55874">
    <property type="entry name" value="ATPase domain of HSP90 chaperone/DNA topoisomerase II/histidine kinase"/>
    <property type="match status" value="1"/>
</dbReference>
<keyword evidence="5" id="KW-0812">Transmembrane</keyword>
<dbReference type="SUPFAM" id="SSF47384">
    <property type="entry name" value="Homodimeric domain of signal transducing histidine kinase"/>
    <property type="match status" value="1"/>
</dbReference>
<comment type="caution">
    <text evidence="7">The sequence shown here is derived from an EMBL/GenBank/DDBJ whole genome shotgun (WGS) entry which is preliminary data.</text>
</comment>
<feature type="transmembrane region" description="Helical" evidence="5">
    <location>
        <begin position="349"/>
        <end position="369"/>
    </location>
</feature>
<dbReference type="SMART" id="SM00028">
    <property type="entry name" value="TPR"/>
    <property type="match status" value="3"/>
</dbReference>
<gene>
    <name evidence="7" type="ORF">BEN48_17600</name>
</gene>
<dbReference type="Pfam" id="PF13424">
    <property type="entry name" value="TPR_12"/>
    <property type="match status" value="1"/>
</dbReference>
<evidence type="ECO:0000256" key="5">
    <source>
        <dbReference type="SAM" id="Phobius"/>
    </source>
</evidence>
<keyword evidence="5" id="KW-1133">Transmembrane helix</keyword>
<comment type="catalytic activity">
    <reaction evidence="1">
        <text>ATP + protein L-histidine = ADP + protein N-phospho-L-histidine.</text>
        <dbReference type="EC" id="2.7.13.3"/>
    </reaction>
</comment>
<dbReference type="InterPro" id="IPR004358">
    <property type="entry name" value="Sig_transdc_His_kin-like_C"/>
</dbReference>
<sequence>MELRNNAPLESAQFFQQALSLSQQIDYTIGAAEAQLGLGFYHRHRSEYDLAQAYSMRAEQGFRQVSNPLGQTRSLYNLSCVYSAQGMYAKSLTANLKGLELAEAMRDKKWLSFLNTQLGITSMFLAEYAHAQEYLSEGLDWARKSKDKISIGHAYSGLGDLYRVQKQWAQALAYYKKAVAIFKELQDESGVLFEDINIGDMHERLEHYPQAFAYGYRGLGRAHRLYALNEMPRAQLLLARAYLHTDQLDSAAAFGRRALQSSQISGAKAISRDASEVLSQAYAQMGQYKDAYRYEQLFSSYKDTLNSSDLQRRAAVLEYRAQLDQKQAQIGLLTKNSQLIRRQNRAQQWILLGALLSLGAVASLSLVLWRNNAQKQRAYALLKQQQDELHAAQGQLVQAEKWALVGELSAGIAHELQNPLNFMKNFAEVSVAMLTSDQVPRAAGSPEAGNLEQEIMAGLKQNLLKISQHGQRASSIINDMLEHARTGIGEREITNINSLADEALALAYHGLRTEDSTFQASLDKHLDAGLPAWSVVKSDLSRVLLNLCTNALYAVRERQQKAAATGSAYEPTVTVATHHVQDKVEIRVRDNGTGMTEDVRQQIFQPFFTTKPNGEGTGLGLSLSHDIVTKGHGGTLTVESYLGEGTEFIIIIPA</sequence>
<dbReference type="InterPro" id="IPR003661">
    <property type="entry name" value="HisK_dim/P_dom"/>
</dbReference>
<dbReference type="Gene3D" id="1.10.287.130">
    <property type="match status" value="1"/>
</dbReference>
<dbReference type="InterPro" id="IPR019734">
    <property type="entry name" value="TPR_rpt"/>
</dbReference>
<dbReference type="CDD" id="cd00082">
    <property type="entry name" value="HisKA"/>
    <property type="match status" value="1"/>
</dbReference>
<accession>A0A1G1SV51</accession>
<dbReference type="GO" id="GO:0000155">
    <property type="term" value="F:phosphorelay sensor kinase activity"/>
    <property type="evidence" value="ECO:0007669"/>
    <property type="project" value="InterPro"/>
</dbReference>
<dbReference type="EMBL" id="MDZC01000098">
    <property type="protein sequence ID" value="OGX82499.1"/>
    <property type="molecule type" value="Genomic_DNA"/>
</dbReference>
<keyword evidence="4" id="KW-0802">TPR repeat</keyword>
<dbReference type="Proteomes" id="UP000177791">
    <property type="component" value="Unassembled WGS sequence"/>
</dbReference>
<dbReference type="Pfam" id="PF00512">
    <property type="entry name" value="HisKA"/>
    <property type="match status" value="1"/>
</dbReference>
<dbReference type="PANTHER" id="PTHR43065:SF42">
    <property type="entry name" value="TWO-COMPONENT SENSOR PPRA"/>
    <property type="match status" value="1"/>
</dbReference>
<dbReference type="Pfam" id="PF02518">
    <property type="entry name" value="HATPase_c"/>
    <property type="match status" value="1"/>
</dbReference>
<evidence type="ECO:0000313" key="7">
    <source>
        <dbReference type="EMBL" id="OGX82499.1"/>
    </source>
</evidence>
<dbReference type="Gene3D" id="1.25.40.10">
    <property type="entry name" value="Tetratricopeptide repeat domain"/>
    <property type="match status" value="1"/>
</dbReference>
<evidence type="ECO:0000256" key="2">
    <source>
        <dbReference type="ARBA" id="ARBA00012438"/>
    </source>
</evidence>
<dbReference type="SUPFAM" id="SSF48452">
    <property type="entry name" value="TPR-like"/>
    <property type="match status" value="2"/>
</dbReference>
<evidence type="ECO:0000259" key="6">
    <source>
        <dbReference type="PROSITE" id="PS50109"/>
    </source>
</evidence>
<reference evidence="7 8" key="1">
    <citation type="submission" date="2016-08" db="EMBL/GenBank/DDBJ databases">
        <title>Hymenobacter coccineus sp. nov., Hymenobacter lapidarius sp. nov. and Hymenobacter glacialis sp. nov., isolated from Antarctic soil.</title>
        <authorList>
            <person name="Sedlacek I."/>
            <person name="Kralova S."/>
            <person name="Kyrova K."/>
            <person name="Maslanova I."/>
            <person name="Stankova E."/>
            <person name="Vrbovska V."/>
            <person name="Nemec M."/>
            <person name="Bartak M."/>
            <person name="Svec P."/>
            <person name="Busse H.-J."/>
            <person name="Pantucek R."/>
        </authorList>
    </citation>
    <scope>NUCLEOTIDE SEQUENCE [LARGE SCALE GENOMIC DNA]</scope>
    <source>
        <strain evidence="7 8">CCM 8648</strain>
    </source>
</reference>
<dbReference type="PROSITE" id="PS50005">
    <property type="entry name" value="TPR"/>
    <property type="match status" value="1"/>
</dbReference>
<dbReference type="InterPro" id="IPR036890">
    <property type="entry name" value="HATPase_C_sf"/>
</dbReference>
<dbReference type="InterPro" id="IPR011990">
    <property type="entry name" value="TPR-like_helical_dom_sf"/>
</dbReference>
<feature type="repeat" description="TPR" evidence="4">
    <location>
        <begin position="152"/>
        <end position="185"/>
    </location>
</feature>
<dbReference type="PROSITE" id="PS50109">
    <property type="entry name" value="HIS_KIN"/>
    <property type="match status" value="1"/>
</dbReference>